<evidence type="ECO:0000256" key="4">
    <source>
        <dbReference type="ARBA" id="ARBA00022729"/>
    </source>
</evidence>
<evidence type="ECO:0000256" key="3">
    <source>
        <dbReference type="ARBA" id="ARBA00022448"/>
    </source>
</evidence>
<dbReference type="OrthoDB" id="9780991at2"/>
<dbReference type="Pfam" id="PF01547">
    <property type="entry name" value="SBP_bac_1"/>
    <property type="match status" value="1"/>
</dbReference>
<dbReference type="AlphaFoldDB" id="A0A1H1P011"/>
<evidence type="ECO:0000256" key="1">
    <source>
        <dbReference type="ARBA" id="ARBA00004196"/>
    </source>
</evidence>
<dbReference type="InterPro" id="IPR050490">
    <property type="entry name" value="Bact_solute-bd_prot1"/>
</dbReference>
<dbReference type="PANTHER" id="PTHR43649">
    <property type="entry name" value="ARABINOSE-BINDING PROTEIN-RELATED"/>
    <property type="match status" value="1"/>
</dbReference>
<protein>
    <submittedName>
        <fullName evidence="5">Multiple sugar transport system substrate-binding protein</fullName>
    </submittedName>
</protein>
<name>A0A1H1P011_9ACTN</name>
<comment type="subcellular location">
    <subcellularLocation>
        <location evidence="1">Cell envelope</location>
    </subcellularLocation>
</comment>
<comment type="similarity">
    <text evidence="2">Belongs to the bacterial solute-binding protein 1 family.</text>
</comment>
<evidence type="ECO:0000256" key="2">
    <source>
        <dbReference type="ARBA" id="ARBA00008520"/>
    </source>
</evidence>
<dbReference type="STRING" id="630515.SAMN04489812_0706"/>
<dbReference type="EMBL" id="LT629772">
    <property type="protein sequence ID" value="SDS04365.1"/>
    <property type="molecule type" value="Genomic_DNA"/>
</dbReference>
<dbReference type="RefSeq" id="WP_091519941.1">
    <property type="nucleotide sequence ID" value="NZ_LT629772.1"/>
</dbReference>
<dbReference type="Gene3D" id="3.40.190.10">
    <property type="entry name" value="Periplasmic binding protein-like II"/>
    <property type="match status" value="1"/>
</dbReference>
<accession>A0A1H1P011</accession>
<dbReference type="SUPFAM" id="SSF53850">
    <property type="entry name" value="Periplasmic binding protein-like II"/>
    <property type="match status" value="1"/>
</dbReference>
<dbReference type="GO" id="GO:0030313">
    <property type="term" value="C:cell envelope"/>
    <property type="evidence" value="ECO:0007669"/>
    <property type="project" value="UniProtKB-SubCell"/>
</dbReference>
<evidence type="ECO:0000313" key="6">
    <source>
        <dbReference type="Proteomes" id="UP000199103"/>
    </source>
</evidence>
<keyword evidence="5" id="KW-0762">Sugar transport</keyword>
<gene>
    <name evidence="5" type="ORF">SAMN04489812_0706</name>
</gene>
<sequence length="527" mass="56989">MSSASSHAFSSSSAVGRSGRIARRTLLGSALAAMTAGAVGCQVDTGTGSSASRSAEAGKIKIPDYSTKPEASGTVSWLDSGDLKSVFETAVLDAYSAKYSKIKNDYQGTSWETIRQVVSVGIRNNSAPDVFALPPDIPAQTAIAQGWVQPIEKLVPDFESWRAKWPKTALIPGIHIFDDKVYNFPLNSSRRLDKLLFVDSANLKKAGYDDPISAIKTWDDIHQALTKSVGQGSSGLMIGKDGLAATVAGLATTVGWTGSLNSWTGLDMKTGQYRYDADEVLQAFEFLQKLVKDKLVVPGFLTLVDKDARDQFSAGKSAMMFVGPYSLPAWKQNAPDWKYAVGQLPSADGSDYVVPFAEVGANSVWVYAKTEMPKAVGQILAYMGSEEGQKNMVIQSEGNLESLHPAANEAADREAQLDPNATFCSDLAHKIMHTIPQVEIRNPDVSTVKLLLKPVTPIWQDLMQGLFTGDLSNPKAQFAKYNSALDKALDTAIAAAKKKGSTVTRDDFVFPNWDRNTDYTAADYQKL</sequence>
<dbReference type="PANTHER" id="PTHR43649:SF31">
    <property type="entry name" value="SN-GLYCEROL-3-PHOSPHATE-BINDING PERIPLASMIC PROTEIN UGPB"/>
    <property type="match status" value="1"/>
</dbReference>
<proteinExistence type="inferred from homology"/>
<keyword evidence="3" id="KW-0813">Transport</keyword>
<dbReference type="InterPro" id="IPR006059">
    <property type="entry name" value="SBP"/>
</dbReference>
<keyword evidence="6" id="KW-1185">Reference proteome</keyword>
<dbReference type="Proteomes" id="UP000199103">
    <property type="component" value="Chromosome I"/>
</dbReference>
<reference evidence="5 6" key="1">
    <citation type="submission" date="2016-10" db="EMBL/GenBank/DDBJ databases">
        <authorList>
            <person name="de Groot N.N."/>
        </authorList>
    </citation>
    <scope>NUCLEOTIDE SEQUENCE [LARGE SCALE GENOMIC DNA]</scope>
    <source>
        <strain evidence="5 6">DSM 21800</strain>
    </source>
</reference>
<organism evidence="5 6">
    <name type="scientific">Microlunatus soli</name>
    <dbReference type="NCBI Taxonomy" id="630515"/>
    <lineage>
        <taxon>Bacteria</taxon>
        <taxon>Bacillati</taxon>
        <taxon>Actinomycetota</taxon>
        <taxon>Actinomycetes</taxon>
        <taxon>Propionibacteriales</taxon>
        <taxon>Propionibacteriaceae</taxon>
        <taxon>Microlunatus</taxon>
    </lineage>
</organism>
<evidence type="ECO:0000313" key="5">
    <source>
        <dbReference type="EMBL" id="SDS04365.1"/>
    </source>
</evidence>
<keyword evidence="4" id="KW-0732">Signal</keyword>